<feature type="coiled-coil region" evidence="1">
    <location>
        <begin position="63"/>
        <end position="90"/>
    </location>
</feature>
<dbReference type="EMBL" id="MU865954">
    <property type="protein sequence ID" value="KAK4446753.1"/>
    <property type="molecule type" value="Genomic_DNA"/>
</dbReference>
<evidence type="ECO:0008006" key="4">
    <source>
        <dbReference type="Google" id="ProtNLM"/>
    </source>
</evidence>
<evidence type="ECO:0000256" key="1">
    <source>
        <dbReference type="SAM" id="Coils"/>
    </source>
</evidence>
<protein>
    <recommendedName>
        <fullName evidence="4">Fungal N-terminal domain-containing protein</fullName>
    </recommendedName>
</protein>
<keyword evidence="1" id="KW-0175">Coiled coil</keyword>
<reference evidence="2" key="2">
    <citation type="submission" date="2023-05" db="EMBL/GenBank/DDBJ databases">
        <authorList>
            <consortium name="Lawrence Berkeley National Laboratory"/>
            <person name="Steindorff A."/>
            <person name="Hensen N."/>
            <person name="Bonometti L."/>
            <person name="Westerberg I."/>
            <person name="Brannstrom I.O."/>
            <person name="Guillou S."/>
            <person name="Cros-Aarteil S."/>
            <person name="Calhoun S."/>
            <person name="Haridas S."/>
            <person name="Kuo A."/>
            <person name="Mondo S."/>
            <person name="Pangilinan J."/>
            <person name="Riley R."/>
            <person name="Labutti K."/>
            <person name="Andreopoulos B."/>
            <person name="Lipzen A."/>
            <person name="Chen C."/>
            <person name="Yanf M."/>
            <person name="Daum C."/>
            <person name="Ng V."/>
            <person name="Clum A."/>
            <person name="Ohm R."/>
            <person name="Martin F."/>
            <person name="Silar P."/>
            <person name="Natvig D."/>
            <person name="Lalanne C."/>
            <person name="Gautier V."/>
            <person name="Ament-Velasquez S.L."/>
            <person name="Kruys A."/>
            <person name="Hutchinson M.I."/>
            <person name="Powell A.J."/>
            <person name="Barry K."/>
            <person name="Miller A.N."/>
            <person name="Grigoriev I.V."/>
            <person name="Debuchy R."/>
            <person name="Gladieux P."/>
            <person name="Thoren M.H."/>
            <person name="Johannesson H."/>
        </authorList>
    </citation>
    <scope>NUCLEOTIDE SEQUENCE</scope>
    <source>
        <strain evidence="2">PSN243</strain>
    </source>
</reference>
<proteinExistence type="predicted"/>
<evidence type="ECO:0000313" key="3">
    <source>
        <dbReference type="Proteomes" id="UP001321760"/>
    </source>
</evidence>
<keyword evidence="3" id="KW-1185">Reference proteome</keyword>
<gene>
    <name evidence="2" type="ORF">QBC34DRAFT_427816</name>
</gene>
<name>A0AAV9GEA5_9PEZI</name>
<dbReference type="Proteomes" id="UP001321760">
    <property type="component" value="Unassembled WGS sequence"/>
</dbReference>
<sequence>MEALGALSVAAGVLQFLDAIIRSSRQLHDFFDAIQSFEPDFRRHVLGLDIRERSQETQGSSQVKLAMSTKRKVEQEIQKLECRKTGLMLLVQALELAKEAIMGKIDDLSSRLASFMKPARARDAQIRTKDASNSQSRSLSLKYSSQRDWQGYSALLPSLAMHPILTDHDAIWEMIASDDLEGVIDLFRQRKNGPFDQNDNGKSLLMLPNYKAFDRYFIRFL</sequence>
<comment type="caution">
    <text evidence="2">The sequence shown here is derived from an EMBL/GenBank/DDBJ whole genome shotgun (WGS) entry which is preliminary data.</text>
</comment>
<reference evidence="2" key="1">
    <citation type="journal article" date="2023" name="Mol. Phylogenet. Evol.">
        <title>Genome-scale phylogeny and comparative genomics of the fungal order Sordariales.</title>
        <authorList>
            <person name="Hensen N."/>
            <person name="Bonometti L."/>
            <person name="Westerberg I."/>
            <person name="Brannstrom I.O."/>
            <person name="Guillou S."/>
            <person name="Cros-Aarteil S."/>
            <person name="Calhoun S."/>
            <person name="Haridas S."/>
            <person name="Kuo A."/>
            <person name="Mondo S."/>
            <person name="Pangilinan J."/>
            <person name="Riley R."/>
            <person name="LaButti K."/>
            <person name="Andreopoulos B."/>
            <person name="Lipzen A."/>
            <person name="Chen C."/>
            <person name="Yan M."/>
            <person name="Daum C."/>
            <person name="Ng V."/>
            <person name="Clum A."/>
            <person name="Steindorff A."/>
            <person name="Ohm R.A."/>
            <person name="Martin F."/>
            <person name="Silar P."/>
            <person name="Natvig D.O."/>
            <person name="Lalanne C."/>
            <person name="Gautier V."/>
            <person name="Ament-Velasquez S.L."/>
            <person name="Kruys A."/>
            <person name="Hutchinson M.I."/>
            <person name="Powell A.J."/>
            <person name="Barry K."/>
            <person name="Miller A.N."/>
            <person name="Grigoriev I.V."/>
            <person name="Debuchy R."/>
            <person name="Gladieux P."/>
            <person name="Hiltunen Thoren M."/>
            <person name="Johannesson H."/>
        </authorList>
    </citation>
    <scope>NUCLEOTIDE SEQUENCE</scope>
    <source>
        <strain evidence="2">PSN243</strain>
    </source>
</reference>
<dbReference type="AlphaFoldDB" id="A0AAV9GEA5"/>
<organism evidence="2 3">
    <name type="scientific">Podospora aff. communis PSN243</name>
    <dbReference type="NCBI Taxonomy" id="3040156"/>
    <lineage>
        <taxon>Eukaryota</taxon>
        <taxon>Fungi</taxon>
        <taxon>Dikarya</taxon>
        <taxon>Ascomycota</taxon>
        <taxon>Pezizomycotina</taxon>
        <taxon>Sordariomycetes</taxon>
        <taxon>Sordariomycetidae</taxon>
        <taxon>Sordariales</taxon>
        <taxon>Podosporaceae</taxon>
        <taxon>Podospora</taxon>
    </lineage>
</organism>
<accession>A0AAV9GEA5</accession>
<evidence type="ECO:0000313" key="2">
    <source>
        <dbReference type="EMBL" id="KAK4446753.1"/>
    </source>
</evidence>